<dbReference type="Pfam" id="PF09565">
    <property type="entry name" value="RE_NgoFVII"/>
    <property type="match status" value="1"/>
</dbReference>
<dbReference type="SUPFAM" id="SSF56024">
    <property type="entry name" value="Phospholipase D/nuclease"/>
    <property type="match status" value="1"/>
</dbReference>
<dbReference type="Proteomes" id="UP000308001">
    <property type="component" value="Unassembled WGS sequence"/>
</dbReference>
<dbReference type="InterPro" id="IPR019065">
    <property type="entry name" value="RE_NgoFVII_N"/>
</dbReference>
<reference evidence="2 3" key="1">
    <citation type="submission" date="2019-05" db="EMBL/GenBank/DDBJ databases">
        <title>Arcobacter cibarius and Arcobacter thereius providing challenges in identification an antibiotic susceptibility and Quinolone resistance.</title>
        <authorList>
            <person name="Busch A."/>
            <person name="Hanel I."/>
            <person name="Hotzel H."/>
            <person name="Tomaso H."/>
        </authorList>
    </citation>
    <scope>NUCLEOTIDE SEQUENCE [LARGE SCALE GENOMIC DNA]</scope>
    <source>
        <strain evidence="2 3">17CS1191_2</strain>
    </source>
</reference>
<keyword evidence="2" id="KW-0255">Endonuclease</keyword>
<dbReference type="CDD" id="cd09117">
    <property type="entry name" value="PLDc_Bfil_DEXD_like"/>
    <property type="match status" value="1"/>
</dbReference>
<organism evidence="2 3">
    <name type="scientific">Aliarcobacter thereius</name>
    <dbReference type="NCBI Taxonomy" id="544718"/>
    <lineage>
        <taxon>Bacteria</taxon>
        <taxon>Pseudomonadati</taxon>
        <taxon>Campylobacterota</taxon>
        <taxon>Epsilonproteobacteria</taxon>
        <taxon>Campylobacterales</taxon>
        <taxon>Arcobacteraceae</taxon>
        <taxon>Aliarcobacter</taxon>
    </lineage>
</organism>
<keyword evidence="2" id="KW-0378">Hydrolase</keyword>
<accession>A0A5R9HF20</accession>
<feature type="domain" description="Restriction endonuclease type II NgoFVII N-terminal" evidence="1">
    <location>
        <begin position="79"/>
        <end position="148"/>
    </location>
</feature>
<proteinExistence type="predicted"/>
<name>A0A5R9HF20_9BACT</name>
<keyword evidence="2" id="KW-0540">Nuclease</keyword>
<dbReference type="EMBL" id="VBUF01000001">
    <property type="protein sequence ID" value="TLS73385.1"/>
    <property type="molecule type" value="Genomic_DNA"/>
</dbReference>
<evidence type="ECO:0000259" key="1">
    <source>
        <dbReference type="Pfam" id="PF09565"/>
    </source>
</evidence>
<dbReference type="Gene3D" id="3.30.870.10">
    <property type="entry name" value="Endonuclease Chain A"/>
    <property type="match status" value="1"/>
</dbReference>
<comment type="caution">
    <text evidence="2">The sequence shown here is derived from an EMBL/GenBank/DDBJ whole genome shotgun (WGS) entry which is preliminary data.</text>
</comment>
<protein>
    <submittedName>
        <fullName evidence="2">NgoFVII family restriction endonuclease</fullName>
    </submittedName>
</protein>
<evidence type="ECO:0000313" key="3">
    <source>
        <dbReference type="Proteomes" id="UP000308001"/>
    </source>
</evidence>
<evidence type="ECO:0000313" key="2">
    <source>
        <dbReference type="EMBL" id="TLS73385.1"/>
    </source>
</evidence>
<gene>
    <name evidence="2" type="ORF">FE246_02530</name>
</gene>
<dbReference type="GO" id="GO:0004519">
    <property type="term" value="F:endonuclease activity"/>
    <property type="evidence" value="ECO:0007669"/>
    <property type="project" value="UniProtKB-KW"/>
</dbReference>
<dbReference type="AlphaFoldDB" id="A0A5R9HF20"/>
<sequence>MFYFIKDILVTLLTTPNEIETTICNLIKTYKSISFASAWASTSSKAFPLLLKHANKINKIVVGIHFYQTHPNFIKEFIDDKKVKFKMNPNGIFHPKIYLFQNNENDWECLIGSANFTKAAMQDNSEIIIKINSNDTDAQEIYTKIVHEIKNYFETANSFTNEDYQAYLKIWNKKSKKLLDIQDEFSSETNLKPIFKSKIIMLDWNSFFKKVKNDKKKSFKIRLELLDKTQEYFRNSSFANMTDMERRQISGITSKDTNNPELDWMYFGNMVSPRFKTRIRKDYIYISKALDYIPLNGIVSKNDYMNCIEYFKKKVGYGYGVITISRLLAMKRPDVFFCITGGNKKYLYEDFGLAKDIKSHEYERYWDEIIQRIHMSEWYDSKEPRDDIEKDLWNKRAAMLDTIFYNA</sequence>